<keyword evidence="2 3" id="KW-0812">Transmembrane</keyword>
<feature type="transmembrane region" description="Helical" evidence="3">
    <location>
        <begin position="105"/>
        <end position="126"/>
    </location>
</feature>
<keyword evidence="1" id="KW-0677">Repeat</keyword>
<feature type="domain" description="CNNM transmembrane" evidence="5">
    <location>
        <begin position="41"/>
        <end position="176"/>
    </location>
</feature>
<sequence length="176" mass="19151">MAPKSMRMLLLFLARTILASPFRSASSSFFAAGEEPEEEIGSPGFWWKIVISGVLVVAGGVFAGLTLGLMGLDELHLRVLSASSDDYREKRNAQKVLHLMEKGRHWVLVVLLLGNVIINESLPIFLDSALGGGIAAVAISTVAIVIFGCVLKCRLCQRHIDRDTHIQIIARLSLSL</sequence>
<feature type="signal peptide" evidence="4">
    <location>
        <begin position="1"/>
        <end position="19"/>
    </location>
</feature>
<accession>A0ABR3J4G3</accession>
<evidence type="ECO:0000256" key="2">
    <source>
        <dbReference type="PROSITE-ProRule" id="PRU01193"/>
    </source>
</evidence>
<organism evidence="6 7">
    <name type="scientific">Hohenbuehelia grisea</name>
    <dbReference type="NCBI Taxonomy" id="104357"/>
    <lineage>
        <taxon>Eukaryota</taxon>
        <taxon>Fungi</taxon>
        <taxon>Dikarya</taxon>
        <taxon>Basidiomycota</taxon>
        <taxon>Agaricomycotina</taxon>
        <taxon>Agaricomycetes</taxon>
        <taxon>Agaricomycetidae</taxon>
        <taxon>Agaricales</taxon>
        <taxon>Pleurotineae</taxon>
        <taxon>Pleurotaceae</taxon>
        <taxon>Hohenbuehelia</taxon>
    </lineage>
</organism>
<dbReference type="InterPro" id="IPR002550">
    <property type="entry name" value="CNNM"/>
</dbReference>
<evidence type="ECO:0000259" key="5">
    <source>
        <dbReference type="PROSITE" id="PS51846"/>
    </source>
</evidence>
<evidence type="ECO:0000256" key="3">
    <source>
        <dbReference type="SAM" id="Phobius"/>
    </source>
</evidence>
<evidence type="ECO:0000313" key="7">
    <source>
        <dbReference type="Proteomes" id="UP001556367"/>
    </source>
</evidence>
<dbReference type="PANTHER" id="PTHR12064">
    <property type="entry name" value="METAL TRANSPORTER CNNM"/>
    <property type="match status" value="1"/>
</dbReference>
<feature type="transmembrane region" description="Helical" evidence="3">
    <location>
        <begin position="132"/>
        <end position="151"/>
    </location>
</feature>
<keyword evidence="7" id="KW-1185">Reference proteome</keyword>
<proteinExistence type="predicted"/>
<dbReference type="Proteomes" id="UP001556367">
    <property type="component" value="Unassembled WGS sequence"/>
</dbReference>
<reference evidence="7" key="1">
    <citation type="submission" date="2024-06" db="EMBL/GenBank/DDBJ databases">
        <title>Multi-omics analyses provide insights into the biosynthesis of the anticancer antibiotic pleurotin in Hohenbuehelia grisea.</title>
        <authorList>
            <person name="Weaver J.A."/>
            <person name="Alberti F."/>
        </authorList>
    </citation>
    <scope>NUCLEOTIDE SEQUENCE [LARGE SCALE GENOMIC DNA]</scope>
    <source>
        <strain evidence="7">T-177</strain>
    </source>
</reference>
<dbReference type="EMBL" id="JASNQZ010000011">
    <property type="protein sequence ID" value="KAL0950527.1"/>
    <property type="molecule type" value="Genomic_DNA"/>
</dbReference>
<dbReference type="PANTHER" id="PTHR12064:SF97">
    <property type="entry name" value="METAL TRANSPORTER CNNM-5"/>
    <property type="match status" value="1"/>
</dbReference>
<dbReference type="PROSITE" id="PS51846">
    <property type="entry name" value="CNNM"/>
    <property type="match status" value="1"/>
</dbReference>
<evidence type="ECO:0000256" key="1">
    <source>
        <dbReference type="ARBA" id="ARBA00022737"/>
    </source>
</evidence>
<keyword evidence="2 3" id="KW-0472">Membrane</keyword>
<dbReference type="InterPro" id="IPR045095">
    <property type="entry name" value="ACDP"/>
</dbReference>
<name>A0ABR3J4G3_9AGAR</name>
<feature type="chain" id="PRO_5045791331" description="CNNM transmembrane domain-containing protein" evidence="4">
    <location>
        <begin position="20"/>
        <end position="176"/>
    </location>
</feature>
<keyword evidence="2 3" id="KW-1133">Transmembrane helix</keyword>
<comment type="caution">
    <text evidence="6">The sequence shown here is derived from an EMBL/GenBank/DDBJ whole genome shotgun (WGS) entry which is preliminary data.</text>
</comment>
<evidence type="ECO:0000313" key="6">
    <source>
        <dbReference type="EMBL" id="KAL0950527.1"/>
    </source>
</evidence>
<protein>
    <recommendedName>
        <fullName evidence="5">CNNM transmembrane domain-containing protein</fullName>
    </recommendedName>
</protein>
<evidence type="ECO:0000256" key="4">
    <source>
        <dbReference type="SAM" id="SignalP"/>
    </source>
</evidence>
<keyword evidence="4" id="KW-0732">Signal</keyword>
<feature type="transmembrane region" description="Helical" evidence="3">
    <location>
        <begin position="47"/>
        <end position="72"/>
    </location>
</feature>
<dbReference type="Pfam" id="PF01595">
    <property type="entry name" value="CNNM"/>
    <property type="match status" value="1"/>
</dbReference>
<gene>
    <name evidence="6" type="ORF">HGRIS_007335</name>
</gene>